<proteinExistence type="predicted"/>
<protein>
    <submittedName>
        <fullName evidence="1">Uncharacterized protein</fullName>
    </submittedName>
</protein>
<gene>
    <name evidence="1" type="ORF">RMAR1173_LOCUS18940</name>
</gene>
<dbReference type="AlphaFoldDB" id="A0A7S2SRT9"/>
<dbReference type="EMBL" id="HBHJ01028597">
    <property type="protein sequence ID" value="CAD9707949.1"/>
    <property type="molecule type" value="Transcribed_RNA"/>
</dbReference>
<name>A0A7S2SRT9_9STRA</name>
<sequence>MASPPARSGDEISDGAANQAPCHQNMVVGWILLDRTTSESDGTVKYYFLRPEQTENFKDRDTEGRKAYYDASVDLTNKGELDECLVQPFIKLVLLQQHQWLLVHQQS</sequence>
<reference evidence="1" key="1">
    <citation type="submission" date="2021-01" db="EMBL/GenBank/DDBJ databases">
        <authorList>
            <person name="Corre E."/>
            <person name="Pelletier E."/>
            <person name="Niang G."/>
            <person name="Scheremetjew M."/>
            <person name="Finn R."/>
            <person name="Kale V."/>
            <person name="Holt S."/>
            <person name="Cochrane G."/>
            <person name="Meng A."/>
            <person name="Brown T."/>
            <person name="Cohen L."/>
        </authorList>
    </citation>
    <scope>NUCLEOTIDE SEQUENCE</scope>
    <source>
        <strain evidence="1">CCMP1243</strain>
    </source>
</reference>
<accession>A0A7S2SRT9</accession>
<evidence type="ECO:0000313" key="1">
    <source>
        <dbReference type="EMBL" id="CAD9707949.1"/>
    </source>
</evidence>
<organism evidence="1">
    <name type="scientific">Rhizochromulina marina</name>
    <dbReference type="NCBI Taxonomy" id="1034831"/>
    <lineage>
        <taxon>Eukaryota</taxon>
        <taxon>Sar</taxon>
        <taxon>Stramenopiles</taxon>
        <taxon>Ochrophyta</taxon>
        <taxon>Dictyochophyceae</taxon>
        <taxon>Rhizochromulinales</taxon>
        <taxon>Rhizochromulina</taxon>
    </lineage>
</organism>